<dbReference type="KEGG" id="amus:LMH87_007694"/>
<dbReference type="AlphaFoldDB" id="A0A9W8QMN2"/>
<dbReference type="Pfam" id="PF03571">
    <property type="entry name" value="Peptidase_M49"/>
    <property type="match status" value="1"/>
</dbReference>
<comment type="caution">
    <text evidence="4">The sequence shown here is derived from an EMBL/GenBank/DDBJ whole genome shotgun (WGS) entry which is preliminary data.</text>
</comment>
<organism evidence="4 5">
    <name type="scientific">Akanthomyces muscarius</name>
    <name type="common">Entomopathogenic fungus</name>
    <name type="synonym">Lecanicillium muscarium</name>
    <dbReference type="NCBI Taxonomy" id="2231603"/>
    <lineage>
        <taxon>Eukaryota</taxon>
        <taxon>Fungi</taxon>
        <taxon>Dikarya</taxon>
        <taxon>Ascomycota</taxon>
        <taxon>Pezizomycotina</taxon>
        <taxon>Sordariomycetes</taxon>
        <taxon>Hypocreomycetidae</taxon>
        <taxon>Hypocreales</taxon>
        <taxon>Cordycipitaceae</taxon>
        <taxon>Akanthomyces</taxon>
    </lineage>
</organism>
<keyword evidence="2" id="KW-0378">Hydrolase</keyword>
<dbReference type="GO" id="GO:0008239">
    <property type="term" value="F:dipeptidyl-peptidase activity"/>
    <property type="evidence" value="ECO:0007669"/>
    <property type="project" value="TreeGrafter"/>
</dbReference>
<dbReference type="InterPro" id="IPR039461">
    <property type="entry name" value="Peptidase_M49"/>
</dbReference>
<dbReference type="Proteomes" id="UP001144673">
    <property type="component" value="Unassembled WGS sequence"/>
</dbReference>
<reference evidence="4" key="1">
    <citation type="journal article" date="2023" name="Access Microbiol">
        <title>De-novo genome assembly for Akanthomyces muscarius, a biocontrol agent of insect agricultural pests.</title>
        <authorList>
            <person name="Erdos Z."/>
            <person name="Studholme D.J."/>
            <person name="Raymond B."/>
            <person name="Sharma M."/>
        </authorList>
    </citation>
    <scope>NUCLEOTIDE SEQUENCE</scope>
    <source>
        <strain evidence="4">Ve6</strain>
    </source>
</reference>
<evidence type="ECO:0000313" key="5">
    <source>
        <dbReference type="Proteomes" id="UP001144673"/>
    </source>
</evidence>
<evidence type="ECO:0000256" key="3">
    <source>
        <dbReference type="SAM" id="SignalP"/>
    </source>
</evidence>
<dbReference type="GO" id="GO:0005737">
    <property type="term" value="C:cytoplasm"/>
    <property type="evidence" value="ECO:0007669"/>
    <property type="project" value="TreeGrafter"/>
</dbReference>
<dbReference type="RefSeq" id="XP_056058052.1">
    <property type="nucleotide sequence ID" value="XM_056199620.1"/>
</dbReference>
<protein>
    <recommendedName>
        <fullName evidence="6">Dipeptidyl peptidase III</fullName>
    </recommendedName>
</protein>
<proteinExistence type="predicted"/>
<keyword evidence="5" id="KW-1185">Reference proteome</keyword>
<evidence type="ECO:0000256" key="2">
    <source>
        <dbReference type="ARBA" id="ARBA00022801"/>
    </source>
</evidence>
<dbReference type="EMBL" id="JAJHUN010000002">
    <property type="protein sequence ID" value="KAJ4161668.1"/>
    <property type="molecule type" value="Genomic_DNA"/>
</dbReference>
<dbReference type="PANTHER" id="PTHR23422:SF11">
    <property type="entry name" value="DIPEPTIDYL PEPTIDASE 3"/>
    <property type="match status" value="1"/>
</dbReference>
<keyword evidence="3" id="KW-0732">Signal</keyword>
<sequence>MAFSSVLSRLMASFTPLAVCGSVVFEAANLPNNEAIIENEGFKNIVIANRLSVNNNLDLPCPWVDASELSDFRSTTHIVRFLETVVHELLGHGSGNLLAETAPGVYNFKNRNPPINPLTNAPGNLHYRFGEDWGSVFGKLAGTVEECRAILISQYLMDSKQLLEIFGYTDTSAITADELLYMTYLNIGVDGLQALQHYSNEGQAWGQVHHQVWFLH</sequence>
<accession>A0A9W8QMN2</accession>
<feature type="chain" id="PRO_5040866124" description="Dipeptidyl peptidase III" evidence="3">
    <location>
        <begin position="22"/>
        <end position="216"/>
    </location>
</feature>
<dbReference type="PANTHER" id="PTHR23422">
    <property type="entry name" value="DIPEPTIDYL PEPTIDASE III-RELATED"/>
    <property type="match status" value="1"/>
</dbReference>
<dbReference type="Gene3D" id="3.30.540.30">
    <property type="match status" value="1"/>
</dbReference>
<dbReference type="GeneID" id="80894853"/>
<feature type="signal peptide" evidence="3">
    <location>
        <begin position="1"/>
        <end position="21"/>
    </location>
</feature>
<evidence type="ECO:0008006" key="6">
    <source>
        <dbReference type="Google" id="ProtNLM"/>
    </source>
</evidence>
<evidence type="ECO:0000313" key="4">
    <source>
        <dbReference type="EMBL" id="KAJ4161668.1"/>
    </source>
</evidence>
<dbReference type="GO" id="GO:0046872">
    <property type="term" value="F:metal ion binding"/>
    <property type="evidence" value="ECO:0007669"/>
    <property type="project" value="UniProtKB-KW"/>
</dbReference>
<name>A0A9W8QMN2_AKAMU</name>
<keyword evidence="1" id="KW-0479">Metal-binding</keyword>
<evidence type="ECO:0000256" key="1">
    <source>
        <dbReference type="ARBA" id="ARBA00022723"/>
    </source>
</evidence>
<gene>
    <name evidence="4" type="ORF">LMH87_007694</name>
</gene>